<feature type="compositionally biased region" description="Polar residues" evidence="1">
    <location>
        <begin position="136"/>
        <end position="171"/>
    </location>
</feature>
<accession>A0A9W4UUT6</accession>
<feature type="compositionally biased region" description="Low complexity" evidence="1">
    <location>
        <begin position="105"/>
        <end position="135"/>
    </location>
</feature>
<evidence type="ECO:0000313" key="3">
    <source>
        <dbReference type="Proteomes" id="UP001152607"/>
    </source>
</evidence>
<dbReference type="Proteomes" id="UP001152607">
    <property type="component" value="Unassembled WGS sequence"/>
</dbReference>
<protein>
    <submittedName>
        <fullName evidence="2">Uncharacterized protein</fullName>
    </submittedName>
</protein>
<name>A0A9W4UUT6_9PLEO</name>
<comment type="caution">
    <text evidence="2">The sequence shown here is derived from an EMBL/GenBank/DDBJ whole genome shotgun (WGS) entry which is preliminary data.</text>
</comment>
<reference evidence="2" key="1">
    <citation type="submission" date="2023-01" db="EMBL/GenBank/DDBJ databases">
        <authorList>
            <person name="Van Ghelder C."/>
            <person name="Rancurel C."/>
        </authorList>
    </citation>
    <scope>NUCLEOTIDE SEQUENCE</scope>
    <source>
        <strain evidence="2">CNCM I-4278</strain>
    </source>
</reference>
<evidence type="ECO:0000313" key="2">
    <source>
        <dbReference type="EMBL" id="CAI6341132.1"/>
    </source>
</evidence>
<dbReference type="AlphaFoldDB" id="A0A9W4UUT6"/>
<feature type="compositionally biased region" description="Polar residues" evidence="1">
    <location>
        <begin position="21"/>
        <end position="35"/>
    </location>
</feature>
<sequence>MSSRNTQYQQFQPPPPIRTATAGSEKSHSSMTSAEALSPRSPFSPGMNSPTTPAGESFFGAITSRMRGRSRSRSRAEASRKRSKSPMVMPPERLPSTTTKTQIASPTTPTTRRPQQSRHVSTSSQTSFSSTTSSQNRPSMTGASRRSTGSSDMWQGRHSNSWLFNDFSVTEQARDIFHRRRK</sequence>
<dbReference type="OrthoDB" id="5089392at2759"/>
<proteinExistence type="predicted"/>
<dbReference type="EMBL" id="CAOQHR010000011">
    <property type="protein sequence ID" value="CAI6341132.1"/>
    <property type="molecule type" value="Genomic_DNA"/>
</dbReference>
<evidence type="ECO:0000256" key="1">
    <source>
        <dbReference type="SAM" id="MobiDB-lite"/>
    </source>
</evidence>
<keyword evidence="3" id="KW-1185">Reference proteome</keyword>
<organism evidence="2 3">
    <name type="scientific">Periconia digitata</name>
    <dbReference type="NCBI Taxonomy" id="1303443"/>
    <lineage>
        <taxon>Eukaryota</taxon>
        <taxon>Fungi</taxon>
        <taxon>Dikarya</taxon>
        <taxon>Ascomycota</taxon>
        <taxon>Pezizomycotina</taxon>
        <taxon>Dothideomycetes</taxon>
        <taxon>Pleosporomycetidae</taxon>
        <taxon>Pleosporales</taxon>
        <taxon>Massarineae</taxon>
        <taxon>Periconiaceae</taxon>
        <taxon>Periconia</taxon>
    </lineage>
</organism>
<feature type="compositionally biased region" description="Polar residues" evidence="1">
    <location>
        <begin position="1"/>
        <end position="11"/>
    </location>
</feature>
<feature type="compositionally biased region" description="Polar residues" evidence="1">
    <location>
        <begin position="95"/>
        <end position="104"/>
    </location>
</feature>
<feature type="region of interest" description="Disordered" evidence="1">
    <location>
        <begin position="1"/>
        <end position="182"/>
    </location>
</feature>
<gene>
    <name evidence="2" type="ORF">PDIGIT_LOCUS14325</name>
</gene>